<evidence type="ECO:0000256" key="1">
    <source>
        <dbReference type="SAM" id="Phobius"/>
    </source>
</evidence>
<protein>
    <submittedName>
        <fullName evidence="2">Uncharacterized protein</fullName>
    </submittedName>
</protein>
<evidence type="ECO:0000313" key="2">
    <source>
        <dbReference type="EMBL" id="CDZ88988.1"/>
    </source>
</evidence>
<name>A0A098BJW7_9NOCA</name>
<organism evidence="2 3">
    <name type="scientific">Rhodococcus ruber</name>
    <dbReference type="NCBI Taxonomy" id="1830"/>
    <lineage>
        <taxon>Bacteria</taxon>
        <taxon>Bacillati</taxon>
        <taxon>Actinomycetota</taxon>
        <taxon>Actinomycetes</taxon>
        <taxon>Mycobacteriales</taxon>
        <taxon>Nocardiaceae</taxon>
        <taxon>Rhodococcus</taxon>
    </lineage>
</organism>
<dbReference type="AlphaFoldDB" id="A0A098BJW7"/>
<keyword evidence="1" id="KW-0812">Transmembrane</keyword>
<dbReference type="EMBL" id="CCSD01000056">
    <property type="protein sequence ID" value="CDZ88988.1"/>
    <property type="molecule type" value="Genomic_DNA"/>
</dbReference>
<feature type="transmembrane region" description="Helical" evidence="1">
    <location>
        <begin position="12"/>
        <end position="32"/>
    </location>
</feature>
<gene>
    <name evidence="2" type="ORF">RHRU231_450155</name>
</gene>
<reference evidence="2 3" key="1">
    <citation type="journal article" date="2014" name="Genome Announc.">
        <title>Draft Genome Sequence of Propane- and Butane-Oxidizing Actinobacterium Rhodococcus ruber IEGM 231.</title>
        <authorList>
            <person name="Ivshina I.B."/>
            <person name="Kuyukina M.S."/>
            <person name="Krivoruchko A.V."/>
            <person name="Barbe V."/>
            <person name="Fischer C."/>
        </authorList>
    </citation>
    <scope>NUCLEOTIDE SEQUENCE [LARGE SCALE GENOMIC DNA]</scope>
</reference>
<dbReference type="Proteomes" id="UP000042997">
    <property type="component" value="Unassembled WGS sequence"/>
</dbReference>
<dbReference type="RefSeq" id="WP_040272060.1">
    <property type="nucleotide sequence ID" value="NZ_JAPWIU010000038.1"/>
</dbReference>
<sequence length="62" mass="6591">MKLGDLTLKERDTVLIAACLGAATAATVTWILDELRIPVPVESIVEIAVGAVAQTLDDLETR</sequence>
<keyword evidence="1" id="KW-0472">Membrane</keyword>
<accession>A0A098BJW7</accession>
<keyword evidence="1" id="KW-1133">Transmembrane helix</keyword>
<evidence type="ECO:0000313" key="3">
    <source>
        <dbReference type="Proteomes" id="UP000042997"/>
    </source>
</evidence>
<proteinExistence type="predicted"/>